<feature type="compositionally biased region" description="Basic and acidic residues" evidence="1">
    <location>
        <begin position="401"/>
        <end position="420"/>
    </location>
</feature>
<name>A0A423T490_PENVA</name>
<keyword evidence="4" id="KW-1185">Reference proteome</keyword>
<evidence type="ECO:0000256" key="2">
    <source>
        <dbReference type="SAM" id="SignalP"/>
    </source>
</evidence>
<reference evidence="3 4" key="2">
    <citation type="submission" date="2019-01" db="EMBL/GenBank/DDBJ databases">
        <title>The decoding of complex shrimp genome reveals the adaptation for benthos swimmer, frequently molting mechanism and breeding impact on genome.</title>
        <authorList>
            <person name="Sun Y."/>
            <person name="Gao Y."/>
            <person name="Yu Y."/>
        </authorList>
    </citation>
    <scope>NUCLEOTIDE SEQUENCE [LARGE SCALE GENOMIC DNA]</scope>
    <source>
        <tissue evidence="3">Muscle</tissue>
    </source>
</reference>
<feature type="chain" id="PRO_5019011981" evidence="2">
    <location>
        <begin position="17"/>
        <end position="563"/>
    </location>
</feature>
<evidence type="ECO:0000313" key="3">
    <source>
        <dbReference type="EMBL" id="ROT71320.1"/>
    </source>
</evidence>
<organism evidence="3 4">
    <name type="scientific">Penaeus vannamei</name>
    <name type="common">Whiteleg shrimp</name>
    <name type="synonym">Litopenaeus vannamei</name>
    <dbReference type="NCBI Taxonomy" id="6689"/>
    <lineage>
        <taxon>Eukaryota</taxon>
        <taxon>Metazoa</taxon>
        <taxon>Ecdysozoa</taxon>
        <taxon>Arthropoda</taxon>
        <taxon>Crustacea</taxon>
        <taxon>Multicrustacea</taxon>
        <taxon>Malacostraca</taxon>
        <taxon>Eumalacostraca</taxon>
        <taxon>Eucarida</taxon>
        <taxon>Decapoda</taxon>
        <taxon>Dendrobranchiata</taxon>
        <taxon>Penaeoidea</taxon>
        <taxon>Penaeidae</taxon>
        <taxon>Penaeus</taxon>
    </lineage>
</organism>
<feature type="signal peptide" evidence="2">
    <location>
        <begin position="1"/>
        <end position="16"/>
    </location>
</feature>
<feature type="region of interest" description="Disordered" evidence="1">
    <location>
        <begin position="363"/>
        <end position="457"/>
    </location>
</feature>
<proteinExistence type="predicted"/>
<keyword evidence="2" id="KW-0732">Signal</keyword>
<gene>
    <name evidence="3" type="ORF">C7M84_010370</name>
</gene>
<comment type="caution">
    <text evidence="3">The sequence shown here is derived from an EMBL/GenBank/DDBJ whole genome shotgun (WGS) entry which is preliminary data.</text>
</comment>
<dbReference type="EMBL" id="QCYY01002310">
    <property type="protein sequence ID" value="ROT71320.1"/>
    <property type="molecule type" value="Genomic_DNA"/>
</dbReference>
<dbReference type="AlphaFoldDB" id="A0A423T490"/>
<evidence type="ECO:0000313" key="4">
    <source>
        <dbReference type="Proteomes" id="UP000283509"/>
    </source>
</evidence>
<feature type="compositionally biased region" description="Basic and acidic residues" evidence="1">
    <location>
        <begin position="433"/>
        <end position="442"/>
    </location>
</feature>
<evidence type="ECO:0000256" key="1">
    <source>
        <dbReference type="SAM" id="MobiDB-lite"/>
    </source>
</evidence>
<protein>
    <submittedName>
        <fullName evidence="3">Uncharacterized protein</fullName>
    </submittedName>
</protein>
<reference evidence="3 4" key="1">
    <citation type="submission" date="2018-04" db="EMBL/GenBank/DDBJ databases">
        <authorList>
            <person name="Zhang X."/>
            <person name="Yuan J."/>
            <person name="Li F."/>
            <person name="Xiang J."/>
        </authorList>
    </citation>
    <scope>NUCLEOTIDE SEQUENCE [LARGE SCALE GENOMIC DNA]</scope>
    <source>
        <tissue evidence="3">Muscle</tissue>
    </source>
</reference>
<sequence>MLSTIFFLALLVGGDSHRLPHNVKDAPGAMIEDLGKVYPITSHVEARFSLMPLRNASLLMIYHRTQLLSLRGNITLDSSLDAHDRRLFNRILSSTIADLDSFVGPLKSSGNIAHGLFGVVDDDTLASELRKYKESLSSVAHSFDSSAHVVNMLAYNVRDLVSAFNNVRGKTLFPLGQRTRFYASLKSFLTVSGLSVIIPVRPPTVFRAYRVHPFPHKTNNSHYMVSVPHTFILREIEGHALSFPTSDLLNSCTKPAKDIYVCFSAPIPSALQSPSCARALISNRLVTSLCSFEEVKDQISPFMLSLSQSFVADVAADPIAIRPSLLTLPTINITIPELHLRDVSKVQDADRLGRATRKHIGCIGRTNKPAVRPPNALPRTRSLCNGKPSALTESSVVCGSHEAETGRPAVRRDQVEDRLPPGDFGRIRRGRTHPGEGRDGGRSPRGPTRTDQAKTRTYAMNPRRQPIRVAAGEAVGTSGQLLGAIFSASRTRRGRWQSDGVTNKAYRIRTPAVGTGCLHRQAVLNIQLLCPARVRLQGRQGSQDQTDLRATYHNSLSLLPSPL</sequence>
<dbReference type="Proteomes" id="UP000283509">
    <property type="component" value="Unassembled WGS sequence"/>
</dbReference>
<accession>A0A423T490</accession>
<dbReference type="OrthoDB" id="6350022at2759"/>